<dbReference type="Pfam" id="PF07969">
    <property type="entry name" value="Amidohydro_3"/>
    <property type="match status" value="1"/>
</dbReference>
<dbReference type="Gene3D" id="2.30.40.10">
    <property type="entry name" value="Urease, subunit C, domain 1"/>
    <property type="match status" value="1"/>
</dbReference>
<organism evidence="2 3">
    <name type="scientific">candidate division CSSED10-310 bacterium</name>
    <dbReference type="NCBI Taxonomy" id="2855610"/>
    <lineage>
        <taxon>Bacteria</taxon>
        <taxon>Bacteria division CSSED10-310</taxon>
    </lineage>
</organism>
<evidence type="ECO:0000313" key="2">
    <source>
        <dbReference type="EMBL" id="MFC1851470.1"/>
    </source>
</evidence>
<dbReference type="Gene3D" id="3.10.310.70">
    <property type="match status" value="1"/>
</dbReference>
<dbReference type="SUPFAM" id="SSF51338">
    <property type="entry name" value="Composite domain of metallo-dependent hydrolases"/>
    <property type="match status" value="1"/>
</dbReference>
<gene>
    <name evidence="2" type="ORF">ACFL27_14840</name>
</gene>
<dbReference type="PANTHER" id="PTHR22642:SF2">
    <property type="entry name" value="PROTEIN LONG AFTER FAR-RED 3"/>
    <property type="match status" value="1"/>
</dbReference>
<comment type="caution">
    <text evidence="2">The sequence shown here is derived from an EMBL/GenBank/DDBJ whole genome shotgun (WGS) entry which is preliminary data.</text>
</comment>
<reference evidence="2 3" key="1">
    <citation type="submission" date="2024-09" db="EMBL/GenBank/DDBJ databases">
        <title>Laminarin stimulates single cell rates of sulfate reduction while oxygen inhibits transcriptomic activity in coastal marine sediment.</title>
        <authorList>
            <person name="Lindsay M."/>
            <person name="Orcutt B."/>
            <person name="Emerson D."/>
            <person name="Stepanauskas R."/>
            <person name="D'Angelo T."/>
        </authorList>
    </citation>
    <scope>NUCLEOTIDE SEQUENCE [LARGE SCALE GENOMIC DNA]</scope>
    <source>
        <strain evidence="2">SAG AM-311-K15</strain>
    </source>
</reference>
<dbReference type="InterPro" id="IPR032466">
    <property type="entry name" value="Metal_Hydrolase"/>
</dbReference>
<dbReference type="InterPro" id="IPR011059">
    <property type="entry name" value="Metal-dep_hydrolase_composite"/>
</dbReference>
<dbReference type="CDD" id="cd01300">
    <property type="entry name" value="YtcJ_like"/>
    <property type="match status" value="1"/>
</dbReference>
<dbReference type="InterPro" id="IPR013108">
    <property type="entry name" value="Amidohydro_3"/>
</dbReference>
<dbReference type="InterPro" id="IPR033932">
    <property type="entry name" value="YtcJ-like"/>
</dbReference>
<evidence type="ECO:0000259" key="1">
    <source>
        <dbReference type="Pfam" id="PF07969"/>
    </source>
</evidence>
<name>A0ABV6YZ44_UNCC1</name>
<accession>A0ABV6YZ44</accession>
<keyword evidence="3" id="KW-1185">Reference proteome</keyword>
<proteinExistence type="predicted"/>
<dbReference type="EMBL" id="JBHPBY010000192">
    <property type="protein sequence ID" value="MFC1851470.1"/>
    <property type="molecule type" value="Genomic_DNA"/>
</dbReference>
<sequence>MADRISNSGPTSPQKRSFVLTSDSIFDGHTFRPDITHIAVTGGEIVALGNHEVGRVFPRNAADILDFKGRTILPGFIDGHCHFMQMGLASLHLDLAPAASREEFFVLISQQLADNRAGGPIIGEDWDESAWSDHRFPTRKELDSISAEIPIIARRVCGHLAVVNTPALAYIPRALFKGDYGHGIVVEEAILSLDDLLTHDPDSYRSALRYAQALAFKNGVTTIHEIVSNRFFAVYQHFLAQKELQIRVVAYLPVKALHHYGQTGLVGGFGNDRLQFGGVKIFTDGSLGARTAALSNPYHDDPPNRGLLLYSLSRLSNFITRSEQARIPVMIHAIGDRAIAQALKAFEKSSYKPGSGLRHRLEHLEVLDAPLISKINDLGLTASLQPNFAHRWSQPGGMNWQRLGPERIKWCNPYSHIISSGGNVAFGSDCMPFGPLYGLEGACNHPIPELGIPLEKALETYTAGSAYAAAVDAWTGSLAPGKKADIVVLDHDISRSRTLADVAVNATFLNGDLVYSNY</sequence>
<dbReference type="Gene3D" id="3.20.20.140">
    <property type="entry name" value="Metal-dependent hydrolases"/>
    <property type="match status" value="1"/>
</dbReference>
<dbReference type="PANTHER" id="PTHR22642">
    <property type="entry name" value="IMIDAZOLONEPROPIONASE"/>
    <property type="match status" value="1"/>
</dbReference>
<keyword evidence="2" id="KW-0378">Hydrolase</keyword>
<protein>
    <submittedName>
        <fullName evidence="2">Amidohydrolase</fullName>
        <ecNumber evidence="2">3.5.-.-</ecNumber>
    </submittedName>
</protein>
<feature type="domain" description="Amidohydrolase 3" evidence="1">
    <location>
        <begin position="64"/>
        <end position="515"/>
    </location>
</feature>
<dbReference type="GO" id="GO:0016787">
    <property type="term" value="F:hydrolase activity"/>
    <property type="evidence" value="ECO:0007669"/>
    <property type="project" value="UniProtKB-KW"/>
</dbReference>
<dbReference type="SUPFAM" id="SSF51556">
    <property type="entry name" value="Metallo-dependent hydrolases"/>
    <property type="match status" value="1"/>
</dbReference>
<dbReference type="EC" id="3.5.-.-" evidence="2"/>
<dbReference type="Proteomes" id="UP001594351">
    <property type="component" value="Unassembled WGS sequence"/>
</dbReference>
<evidence type="ECO:0000313" key="3">
    <source>
        <dbReference type="Proteomes" id="UP001594351"/>
    </source>
</evidence>